<comment type="pathway">
    <text evidence="5">Amino-acid degradation; L-arginine degradation via AST pathway; L-glutamate and succinate from L-arginine: step 5/5.</text>
</comment>
<dbReference type="RefSeq" id="WP_207542389.1">
    <property type="nucleotide sequence ID" value="NZ_JAFNAA010000015.1"/>
</dbReference>
<dbReference type="InterPro" id="IPR050178">
    <property type="entry name" value="AspA/AstE_fam"/>
</dbReference>
<reference evidence="9" key="1">
    <citation type="submission" date="2021-03" db="EMBL/GenBank/DDBJ databases">
        <title>Plesiomonas shigelloides zfcc0051, isolated from zebrafish feces.</title>
        <authorList>
            <person name="Vanderhoek Z."/>
            <person name="Gaulke C."/>
        </authorList>
    </citation>
    <scope>NUCLEOTIDE SEQUENCE</scope>
    <source>
        <strain evidence="9">Zfcc0051</strain>
    </source>
</reference>
<evidence type="ECO:0000256" key="6">
    <source>
        <dbReference type="NCBIfam" id="TIGR03242"/>
    </source>
</evidence>
<feature type="domain" description="Succinylglutamate desuccinylase/Aspartoacylase catalytic" evidence="8">
    <location>
        <begin position="53"/>
        <end position="258"/>
    </location>
</feature>
<dbReference type="NCBIfam" id="NF003706">
    <property type="entry name" value="PRK05324.1"/>
    <property type="match status" value="1"/>
</dbReference>
<dbReference type="GO" id="GO:0009017">
    <property type="term" value="F:succinylglutamate desuccinylase activity"/>
    <property type="evidence" value="ECO:0007669"/>
    <property type="project" value="UniProtKB-UniRule"/>
</dbReference>
<dbReference type="Proteomes" id="UP000664658">
    <property type="component" value="Unassembled WGS sequence"/>
</dbReference>
<feature type="active site" evidence="5">
    <location>
        <position position="233"/>
    </location>
</feature>
<evidence type="ECO:0000256" key="1">
    <source>
        <dbReference type="ARBA" id="ARBA00022503"/>
    </source>
</evidence>
<dbReference type="InterPro" id="IPR055438">
    <property type="entry name" value="AstE_AspA_cat"/>
</dbReference>
<dbReference type="PANTHER" id="PTHR15162">
    <property type="entry name" value="ASPARTOACYLASE"/>
    <property type="match status" value="1"/>
</dbReference>
<evidence type="ECO:0000313" key="10">
    <source>
        <dbReference type="Proteomes" id="UP000664658"/>
    </source>
</evidence>
<dbReference type="GO" id="GO:0019545">
    <property type="term" value="P:L-arginine catabolic process to succinate"/>
    <property type="evidence" value="ECO:0007669"/>
    <property type="project" value="UniProtKB-UniRule"/>
</dbReference>
<dbReference type="CDD" id="cd03855">
    <property type="entry name" value="M14_ASTE"/>
    <property type="match status" value="1"/>
</dbReference>
<feature type="binding site" evidence="5">
    <location>
        <position position="169"/>
    </location>
    <ligand>
        <name>Zn(2+)</name>
        <dbReference type="ChEBI" id="CHEBI:29105"/>
    </ligand>
</feature>
<evidence type="ECO:0000256" key="3">
    <source>
        <dbReference type="ARBA" id="ARBA00022801"/>
    </source>
</evidence>
<dbReference type="GO" id="GO:0008270">
    <property type="term" value="F:zinc ion binding"/>
    <property type="evidence" value="ECO:0007669"/>
    <property type="project" value="UniProtKB-UniRule"/>
</dbReference>
<accession>A0A8I1W8C9</accession>
<keyword evidence="4 5" id="KW-0862">Zinc</keyword>
<evidence type="ECO:0000256" key="4">
    <source>
        <dbReference type="ARBA" id="ARBA00022833"/>
    </source>
</evidence>
<dbReference type="PANTHER" id="PTHR15162:SF7">
    <property type="entry name" value="SUCCINYLGLUTAMATE DESUCCINYLASE"/>
    <property type="match status" value="1"/>
</dbReference>
<organism evidence="9 10">
    <name type="scientific">Plesiomonas shigelloides</name>
    <name type="common">Aeromonas shigelloides</name>
    <dbReference type="NCBI Taxonomy" id="703"/>
    <lineage>
        <taxon>Bacteria</taxon>
        <taxon>Pseudomonadati</taxon>
        <taxon>Pseudomonadota</taxon>
        <taxon>Gammaproteobacteria</taxon>
        <taxon>Enterobacterales</taxon>
        <taxon>Enterobacteriaceae</taxon>
        <taxon>Plesiomonas</taxon>
    </lineage>
</organism>
<dbReference type="EC" id="3.5.1.96" evidence="5 6"/>
<comment type="similarity">
    <text evidence="5">Belongs to the AspA/AstE family. Succinylglutamate desuccinylase subfamily.</text>
</comment>
<dbReference type="PIRSF" id="PIRSF017020">
    <property type="entry name" value="AstE"/>
    <property type="match status" value="1"/>
</dbReference>
<evidence type="ECO:0000259" key="8">
    <source>
        <dbReference type="Pfam" id="PF24827"/>
    </source>
</evidence>
<keyword evidence="3 5" id="KW-0378">Hydrolase</keyword>
<dbReference type="InterPro" id="IPR007036">
    <property type="entry name" value="Aste_AspA_hybrid_dom"/>
</dbReference>
<dbReference type="Pfam" id="PF04952">
    <property type="entry name" value="AstE_AspA_hybrid"/>
    <property type="match status" value="1"/>
</dbReference>
<feature type="binding site" evidence="5">
    <location>
        <position position="65"/>
    </location>
    <ligand>
        <name>Zn(2+)</name>
        <dbReference type="ChEBI" id="CHEBI:29105"/>
    </ligand>
</feature>
<protein>
    <recommendedName>
        <fullName evidence="5 6">Succinylglutamate desuccinylase</fullName>
        <ecNumber evidence="5 6">3.5.1.96</ecNumber>
    </recommendedName>
</protein>
<evidence type="ECO:0000256" key="5">
    <source>
        <dbReference type="HAMAP-Rule" id="MF_00767"/>
    </source>
</evidence>
<feature type="binding site" evidence="5">
    <location>
        <position position="62"/>
    </location>
    <ligand>
        <name>Zn(2+)</name>
        <dbReference type="ChEBI" id="CHEBI:29105"/>
    </ligand>
</feature>
<comment type="catalytic activity">
    <reaction evidence="5">
        <text>N-succinyl-L-glutamate + H2O = L-glutamate + succinate</text>
        <dbReference type="Rhea" id="RHEA:15169"/>
        <dbReference type="ChEBI" id="CHEBI:15377"/>
        <dbReference type="ChEBI" id="CHEBI:29985"/>
        <dbReference type="ChEBI" id="CHEBI:30031"/>
        <dbReference type="ChEBI" id="CHEBI:58763"/>
        <dbReference type="EC" id="3.5.1.96"/>
    </reaction>
</comment>
<dbReference type="AlphaFoldDB" id="A0A8I1W8C9"/>
<proteinExistence type="inferred from homology"/>
<comment type="caution">
    <text evidence="9">The sequence shown here is derived from an EMBL/GenBank/DDBJ whole genome shotgun (WGS) entry which is preliminary data.</text>
</comment>
<dbReference type="Gene3D" id="3.40.630.10">
    <property type="entry name" value="Zn peptidases"/>
    <property type="match status" value="1"/>
</dbReference>
<keyword evidence="1 5" id="KW-0056">Arginine metabolism</keyword>
<evidence type="ECO:0000259" key="7">
    <source>
        <dbReference type="Pfam" id="PF04952"/>
    </source>
</evidence>
<gene>
    <name evidence="5 9" type="primary">astE</name>
    <name evidence="9" type="ORF">J2R62_13070</name>
</gene>
<evidence type="ECO:0000313" key="9">
    <source>
        <dbReference type="EMBL" id="MBO1109126.1"/>
    </source>
</evidence>
<comment type="cofactor">
    <cofactor evidence="5">
        <name>Zn(2+)</name>
        <dbReference type="ChEBI" id="CHEBI:29105"/>
    </cofactor>
    <text evidence="5">Binds 1 zinc ion per subunit.</text>
</comment>
<dbReference type="GO" id="GO:0019544">
    <property type="term" value="P:L-arginine catabolic process to L-glutamate"/>
    <property type="evidence" value="ECO:0007669"/>
    <property type="project" value="UniProtKB-UniRule"/>
</dbReference>
<evidence type="ECO:0000256" key="2">
    <source>
        <dbReference type="ARBA" id="ARBA00022723"/>
    </source>
</evidence>
<comment type="function">
    <text evidence="5">Transforms N(2)-succinylglutamate into succinate and glutamate.</text>
</comment>
<dbReference type="NCBIfam" id="TIGR03242">
    <property type="entry name" value="arg_catab_astE"/>
    <property type="match status" value="1"/>
</dbReference>
<dbReference type="UniPathway" id="UPA00185">
    <property type="reaction ID" value="UER00283"/>
</dbReference>
<dbReference type="HAMAP" id="MF_00767">
    <property type="entry name" value="Arg_catab_AstE"/>
    <property type="match status" value="1"/>
</dbReference>
<dbReference type="SUPFAM" id="SSF53187">
    <property type="entry name" value="Zn-dependent exopeptidases"/>
    <property type="match status" value="1"/>
</dbReference>
<dbReference type="Pfam" id="PF24827">
    <property type="entry name" value="AstE_AspA_cat"/>
    <property type="match status" value="1"/>
</dbReference>
<dbReference type="GO" id="GO:0016788">
    <property type="term" value="F:hydrolase activity, acting on ester bonds"/>
    <property type="evidence" value="ECO:0007669"/>
    <property type="project" value="UniProtKB-UniRule"/>
</dbReference>
<feature type="domain" description="AstE/AspA barrel-sandwich hybrid" evidence="7">
    <location>
        <begin position="281"/>
        <end position="354"/>
    </location>
</feature>
<sequence length="362" mass="40886">MRQAALLNGDFLALTLAHEWHLPAGEFELENGTLVSVWDTGVIVFTPAYPGTRDIILSCGIHGNETAPVELLAQMVQGLLLEEWAVQQRVMFIFGNPAAMNANVREIRDNLNRLFSGAHLGGRSRERDRAAKLEAYVDRFFREGGYRDSSDSSDGAEAVARERCHYDLHTALRASRHERFAIYPFRHGEPYSQAQLGFLAASDIRTVLLMHCPTTTFSYFTAREFDAHAFTIELGRACPFGQNDLTPLRPLQQALMALLSDRQYVWPRWQSLEPANAASTECHLYQVRREIRRKSDDFRFLFLDDLPNFSAFRCGDVVAQDGQTTYCIEQDGETVVFPNLNVAIGQRACLTVVPVSSRDLMF</sequence>
<keyword evidence="2 5" id="KW-0479">Metal-binding</keyword>
<dbReference type="EMBL" id="JAFNAA010000015">
    <property type="protein sequence ID" value="MBO1109126.1"/>
    <property type="molecule type" value="Genomic_DNA"/>
</dbReference>
<dbReference type="InterPro" id="IPR016681">
    <property type="entry name" value="SuccinylGlu_desuccinylase"/>
</dbReference>
<name>A0A8I1W8C9_PLESH</name>